<dbReference type="Proteomes" id="UP001189429">
    <property type="component" value="Unassembled WGS sequence"/>
</dbReference>
<dbReference type="EMBL" id="CAUYUJ010009446">
    <property type="protein sequence ID" value="CAK0826812.1"/>
    <property type="molecule type" value="Genomic_DNA"/>
</dbReference>
<sequence length="924" mass="101196">MVWCPLLPTVCAASPARGGGAADADEDRGKADAAADYVPVYSMLPPGYSMFPALGPSPRARSASSPEGSGGEWAGAGGQPDAEPGAAPPPASEATEAAVAGLPGEGQWVWFPAGGDAPRAEWGGECQGDWPPARHSRRRSGLRAKTREWYPNRSSKLTSRVVAVLESAPPRLAHSTAPDGWVPINAVFAADTELAELCYGNPQQLVLAIRKCPESCHYLVADRDREAVRLLSGAERICMLCETYVLERVKWVPGPAPFLELLQHPPVQSLLATVGEGAATPSDSDYDASVGIVHVALADSTLLELVADESGEWSVALLPLWRPLRVVLEHILESDKKILSTLQREGEVSLAYLAETPAVRKMLKRLELNDTHSALSCLRDATQELKGAQLDASGMSLVPLEAIPDVGLKAWEKRRRERPSRSSWSKWHPEEKDVKKLRDLFAFYFDAFNLQHNKVLMARVEAVREMDAWRAKNPKSRGTRPFFRVSDMQALPRIAAVLNSYDQEGLGWLLEAVFQSSDSLPVRLSWKQGRQSREQPVLELSYTPCFRYFDFVERSPETEFLLDPEPIAGPSSQLAPSHVVCAISYSVSSDLSHAQSPKVTEIQEQIMNGQVDSGVLAWEERQRKLVRQLKLHGADVICIQGVQSIGFKERSSEKDPEWFACDDEPATNHLVHLYRDMNRSNYSVVFSPTMHMPSSSALCLGNAIFWKRNRWHAERVWAITQTAVVVELVSKAECPPLTVCSYKPPEVWAQDWGEELLVADLLKPAERVRAALDPAVAERGSRLLWCGDFGLEPRELLPPLVQQAPPHGDPPEVGTVRSACESVVGWSPWTSACKHSEGKATDLILYDHGLRALAALGGLPDRMDLAKLLRAGNPSDHLVQVAAFSCAGGGRGAHSRCAQEEAPAEAALRGHWPELQGQAGAAFQ</sequence>
<dbReference type="SUPFAM" id="SSF56219">
    <property type="entry name" value="DNase I-like"/>
    <property type="match status" value="1"/>
</dbReference>
<dbReference type="InterPro" id="IPR036691">
    <property type="entry name" value="Endo/exonu/phosph_ase_sf"/>
</dbReference>
<proteinExistence type="predicted"/>
<evidence type="ECO:0000313" key="3">
    <source>
        <dbReference type="Proteomes" id="UP001189429"/>
    </source>
</evidence>
<feature type="compositionally biased region" description="Low complexity" evidence="1">
    <location>
        <begin position="55"/>
        <end position="67"/>
    </location>
</feature>
<reference evidence="2" key="1">
    <citation type="submission" date="2023-10" db="EMBL/GenBank/DDBJ databases">
        <authorList>
            <person name="Chen Y."/>
            <person name="Shah S."/>
            <person name="Dougan E. K."/>
            <person name="Thang M."/>
            <person name="Chan C."/>
        </authorList>
    </citation>
    <scope>NUCLEOTIDE SEQUENCE [LARGE SCALE GENOMIC DNA]</scope>
</reference>
<organism evidence="2 3">
    <name type="scientific">Prorocentrum cordatum</name>
    <dbReference type="NCBI Taxonomy" id="2364126"/>
    <lineage>
        <taxon>Eukaryota</taxon>
        <taxon>Sar</taxon>
        <taxon>Alveolata</taxon>
        <taxon>Dinophyceae</taxon>
        <taxon>Prorocentrales</taxon>
        <taxon>Prorocentraceae</taxon>
        <taxon>Prorocentrum</taxon>
    </lineage>
</organism>
<protein>
    <submittedName>
        <fullName evidence="2">Uncharacterized protein</fullName>
    </submittedName>
</protein>
<feature type="compositionally biased region" description="Gly residues" evidence="1">
    <location>
        <begin position="68"/>
        <end position="78"/>
    </location>
</feature>
<comment type="caution">
    <text evidence="2">The sequence shown here is derived from an EMBL/GenBank/DDBJ whole genome shotgun (WGS) entry which is preliminary data.</text>
</comment>
<name>A0ABN9S4V7_9DINO</name>
<accession>A0ABN9S4V7</accession>
<keyword evidence="3" id="KW-1185">Reference proteome</keyword>
<dbReference type="Gene3D" id="3.60.10.10">
    <property type="entry name" value="Endonuclease/exonuclease/phosphatase"/>
    <property type="match status" value="1"/>
</dbReference>
<gene>
    <name evidence="2" type="ORF">PCOR1329_LOCUS26513</name>
</gene>
<feature type="region of interest" description="Disordered" evidence="1">
    <location>
        <begin position="55"/>
        <end position="98"/>
    </location>
</feature>
<evidence type="ECO:0000256" key="1">
    <source>
        <dbReference type="SAM" id="MobiDB-lite"/>
    </source>
</evidence>
<evidence type="ECO:0000313" key="2">
    <source>
        <dbReference type="EMBL" id="CAK0826812.1"/>
    </source>
</evidence>